<dbReference type="PANTHER" id="PTHR46424">
    <property type="entry name" value="UBX DOMAIN-CONTAINING PROTEIN 4"/>
    <property type="match status" value="1"/>
</dbReference>
<dbReference type="EMBL" id="OX365905">
    <property type="protein sequence ID" value="CAI4043726.1"/>
    <property type="molecule type" value="Genomic_DNA"/>
</dbReference>
<dbReference type="SUPFAM" id="SSF54236">
    <property type="entry name" value="Ubiquitin-like"/>
    <property type="match status" value="1"/>
</dbReference>
<dbReference type="Pfam" id="PF00789">
    <property type="entry name" value="UBX"/>
    <property type="match status" value="1"/>
</dbReference>
<dbReference type="Gene3D" id="3.10.20.90">
    <property type="entry name" value="Phosphatidylinositol 3-kinase Catalytic Subunit, Chain A, domain 1"/>
    <property type="match status" value="1"/>
</dbReference>
<dbReference type="Pfam" id="PF23187">
    <property type="entry name" value="UBX7_N"/>
    <property type="match status" value="1"/>
</dbReference>
<dbReference type="InterPro" id="IPR029071">
    <property type="entry name" value="Ubiquitin-like_domsf"/>
</dbReference>
<accession>A0AA35J2F9</accession>
<reference evidence="1" key="1">
    <citation type="submission" date="2022-10" db="EMBL/GenBank/DDBJ databases">
        <authorList>
            <person name="Byrne P K."/>
        </authorList>
    </citation>
    <scope>NUCLEOTIDE SEQUENCE</scope>
    <source>
        <strain evidence="1">IFO1802</strain>
    </source>
</reference>
<dbReference type="GO" id="GO:0036503">
    <property type="term" value="P:ERAD pathway"/>
    <property type="evidence" value="ECO:0007669"/>
    <property type="project" value="TreeGrafter"/>
</dbReference>
<name>A0AA35J2F9_SACK1</name>
<sequence length="400" mass="45610">MPSIESLFQENVAIGHSNISEQTIVVYISSAAGDNSWLQQWFRPGNLSSEERETILWVKLANNTKECLLFKSIFPSSSAPSINILQNGLLECSIQGNSLSRDQDPWETFVNGLQLVFKGQTTKRKLFSKKNEEYQRVKRMIQNDKLERKYAFHNASDPERKVQKWEQLTVTDNVSYKSQKVFLAQNYCTLQLKLPNGYTISNTFPPHTKLHKVRMWLDYNCYDDGTPYLFHRNVPRVTLTRNDELKSLQELDLLPRSTLILEPLEVNNRQFDDVEQSSILHRVYTGLTYFWGKEPEADLSSSHLGYQRLGTNVSNRTNYTLQKISSLEMVSDGGGGDSMDPSAYTTPRMYPSSGTTQLRQNVSELNLSSNNSASNTKIRTLGYSNSNNNNNNNNNNNGNS</sequence>
<dbReference type="PROSITE" id="PS50033">
    <property type="entry name" value="UBX"/>
    <property type="match status" value="1"/>
</dbReference>
<evidence type="ECO:0000313" key="1">
    <source>
        <dbReference type="EMBL" id="CAI4043726.1"/>
    </source>
</evidence>
<gene>
    <name evidence="1" type="primary">SKDI10G1670</name>
    <name evidence="1" type="ORF">SKDI_10G1670</name>
</gene>
<dbReference type="GO" id="GO:0005783">
    <property type="term" value="C:endoplasmic reticulum"/>
    <property type="evidence" value="ECO:0007669"/>
    <property type="project" value="TreeGrafter"/>
</dbReference>
<dbReference type="CDD" id="cd01767">
    <property type="entry name" value="UBX"/>
    <property type="match status" value="1"/>
</dbReference>
<dbReference type="InterPro" id="IPR001012">
    <property type="entry name" value="UBX_dom"/>
</dbReference>
<dbReference type="OrthoDB" id="2445133at2759"/>
<keyword evidence="2" id="KW-1185">Reference proteome</keyword>
<dbReference type="Proteomes" id="UP001162087">
    <property type="component" value="Chromosome 10"/>
</dbReference>
<proteinExistence type="predicted"/>
<protein>
    <submittedName>
        <fullName evidence="1">Uncharacterized protein</fullName>
    </submittedName>
</protein>
<evidence type="ECO:0000313" key="2">
    <source>
        <dbReference type="Proteomes" id="UP001162087"/>
    </source>
</evidence>
<organism evidence="1 2">
    <name type="scientific">Saccharomyces kudriavzevii (strain ATCC MYA-4449 / AS 2.2408 / CBS 8840 / NBRC 1802 / NCYC 2889)</name>
    <name type="common">Yeast</name>
    <dbReference type="NCBI Taxonomy" id="226230"/>
    <lineage>
        <taxon>Eukaryota</taxon>
        <taxon>Fungi</taxon>
        <taxon>Dikarya</taxon>
        <taxon>Ascomycota</taxon>
        <taxon>Saccharomycotina</taxon>
        <taxon>Saccharomycetes</taxon>
        <taxon>Saccharomycetales</taxon>
        <taxon>Saccharomycetaceae</taxon>
        <taxon>Saccharomyces</taxon>
    </lineage>
</organism>
<dbReference type="PANTHER" id="PTHR46424:SF1">
    <property type="entry name" value="UBX DOMAIN-CONTAINING PROTEIN 4"/>
    <property type="match status" value="1"/>
</dbReference>
<dbReference type="SMART" id="SM00166">
    <property type="entry name" value="UBX"/>
    <property type="match status" value="1"/>
</dbReference>